<evidence type="ECO:0000256" key="2">
    <source>
        <dbReference type="ARBA" id="ARBA00022679"/>
    </source>
</evidence>
<evidence type="ECO:0000259" key="3">
    <source>
        <dbReference type="PROSITE" id="PS50405"/>
    </source>
</evidence>
<protein>
    <recommendedName>
        <fullName evidence="1">glutathione transferase</fullName>
        <ecNumber evidence="1">2.5.1.18</ecNumber>
    </recommendedName>
</protein>
<dbReference type="Proteomes" id="UP000789405">
    <property type="component" value="Unassembled WGS sequence"/>
</dbReference>
<dbReference type="GO" id="GO:0005737">
    <property type="term" value="C:cytoplasm"/>
    <property type="evidence" value="ECO:0007669"/>
    <property type="project" value="TreeGrafter"/>
</dbReference>
<sequence length="129" mass="15163">MTIKVVGFEVSISVLSVIAEKISVLYNGDFKFTETSAICCYLVSKYQRKHSNKILMPHDIHEVALVNQFISYKSFYYEPLIRTIVFQEVFQRIPENPELIKQFRKEIDKVLEVYDKLLEGKEYLASKFL</sequence>
<keyword evidence="5" id="KW-1185">Reference proteome</keyword>
<feature type="domain" description="GST C-terminal" evidence="3">
    <location>
        <begin position="59"/>
        <end position="129"/>
    </location>
</feature>
<comment type="caution">
    <text evidence="4">The sequence shown here is derived from an EMBL/GenBank/DDBJ whole genome shotgun (WGS) entry which is preliminary data.</text>
</comment>
<dbReference type="GO" id="GO:0004364">
    <property type="term" value="F:glutathione transferase activity"/>
    <property type="evidence" value="ECO:0007669"/>
    <property type="project" value="UniProtKB-EC"/>
</dbReference>
<dbReference type="OrthoDB" id="249703at2759"/>
<dbReference type="PANTHER" id="PTHR43900:SF3">
    <property type="entry name" value="GLUTATHIONE S-TRANSFERASE RHO"/>
    <property type="match status" value="1"/>
</dbReference>
<evidence type="ECO:0000256" key="1">
    <source>
        <dbReference type="ARBA" id="ARBA00012452"/>
    </source>
</evidence>
<evidence type="ECO:0000313" key="4">
    <source>
        <dbReference type="EMBL" id="CAG8770020.1"/>
    </source>
</evidence>
<keyword evidence="2" id="KW-0808">Transferase</keyword>
<dbReference type="Gene3D" id="1.20.1050.130">
    <property type="match status" value="1"/>
</dbReference>
<dbReference type="EMBL" id="CAJVPY010019064">
    <property type="protein sequence ID" value="CAG8770020.1"/>
    <property type="molecule type" value="Genomic_DNA"/>
</dbReference>
<dbReference type="PROSITE" id="PS50405">
    <property type="entry name" value="GST_CTER"/>
    <property type="match status" value="1"/>
</dbReference>
<dbReference type="AlphaFoldDB" id="A0A9N9JA29"/>
<dbReference type="InterPro" id="IPR010987">
    <property type="entry name" value="Glutathione-S-Trfase_C-like"/>
</dbReference>
<dbReference type="GO" id="GO:0043295">
    <property type="term" value="F:glutathione binding"/>
    <property type="evidence" value="ECO:0007669"/>
    <property type="project" value="TreeGrafter"/>
</dbReference>
<dbReference type="EC" id="2.5.1.18" evidence="1"/>
<evidence type="ECO:0000313" key="5">
    <source>
        <dbReference type="Proteomes" id="UP000789405"/>
    </source>
</evidence>
<dbReference type="PANTHER" id="PTHR43900">
    <property type="entry name" value="GLUTATHIONE S-TRANSFERASE RHO"/>
    <property type="match status" value="1"/>
</dbReference>
<accession>A0A9N9JA29</accession>
<organism evidence="4 5">
    <name type="scientific">Dentiscutata erythropus</name>
    <dbReference type="NCBI Taxonomy" id="1348616"/>
    <lineage>
        <taxon>Eukaryota</taxon>
        <taxon>Fungi</taxon>
        <taxon>Fungi incertae sedis</taxon>
        <taxon>Mucoromycota</taxon>
        <taxon>Glomeromycotina</taxon>
        <taxon>Glomeromycetes</taxon>
        <taxon>Diversisporales</taxon>
        <taxon>Gigasporaceae</taxon>
        <taxon>Dentiscutata</taxon>
    </lineage>
</organism>
<name>A0A9N9JA29_9GLOM</name>
<dbReference type="SUPFAM" id="SSF47616">
    <property type="entry name" value="GST C-terminal domain-like"/>
    <property type="match status" value="1"/>
</dbReference>
<proteinExistence type="predicted"/>
<gene>
    <name evidence="4" type="ORF">DERYTH_LOCUS18598</name>
</gene>
<dbReference type="InterPro" id="IPR036282">
    <property type="entry name" value="Glutathione-S-Trfase_C_sf"/>
</dbReference>
<dbReference type="GO" id="GO:0006749">
    <property type="term" value="P:glutathione metabolic process"/>
    <property type="evidence" value="ECO:0007669"/>
    <property type="project" value="TreeGrafter"/>
</dbReference>
<reference evidence="4" key="1">
    <citation type="submission" date="2021-06" db="EMBL/GenBank/DDBJ databases">
        <authorList>
            <person name="Kallberg Y."/>
            <person name="Tangrot J."/>
            <person name="Rosling A."/>
        </authorList>
    </citation>
    <scope>NUCLEOTIDE SEQUENCE</scope>
    <source>
        <strain evidence="4">MA453B</strain>
    </source>
</reference>